<sequence>MGASRRAVCATTRTSRWRSSSMQSSWKATSHDLPCSTDPPSLSKELRRSFWEAILAKVDATGFLDEINRALAGVQHDQPIAGKYRSFIGVIARTFGLAAGEVYVAYISKPGNLTVRLGQSDGAKSATLLIGLVEADQGALTVGPAERFVQRAGQATILLLRRSAPQSDWVPAYGICLVRDTHELRIMEDLRASLPDFRLIEIADRDAPSVLQRRAERDLLEQIQSAGIDPSELARALSVRDDIGEVISALTETSSGMTAAEMAVVGTRRRLVSELQELAATPGATETQMQEKLGNHYWLFGARYSRVAPRRDLAHLDQHDIPLVCADGSLQIVELKGPDIPKLVVRHRNHWIVGQPVHEAVSQCVNYLRALDEQGPILEALYRNEFGINYDFRRVRGTVIIGHQSLVRDGEADRRQIDQAIRSYNAHLARVEVLTYADLLDNAERALNFETELAEGALSGS</sequence>
<comment type="caution">
    <text evidence="2">The sequence shown here is derived from an EMBL/GenBank/DDBJ whole genome shotgun (WGS) entry which is preliminary data.</text>
</comment>
<dbReference type="Pfam" id="PF14082">
    <property type="entry name" value="SduA_C"/>
    <property type="match status" value="1"/>
</dbReference>
<proteinExistence type="predicted"/>
<evidence type="ECO:0000313" key="2">
    <source>
        <dbReference type="EMBL" id="KAB2340892.1"/>
    </source>
</evidence>
<dbReference type="OrthoDB" id="5148202at2"/>
<keyword evidence="3" id="KW-1185">Reference proteome</keyword>
<organism evidence="2 3">
    <name type="scientific">Actinomadura rudentiformis</name>
    <dbReference type="NCBI Taxonomy" id="359158"/>
    <lineage>
        <taxon>Bacteria</taxon>
        <taxon>Bacillati</taxon>
        <taxon>Actinomycetota</taxon>
        <taxon>Actinomycetes</taxon>
        <taxon>Streptosporangiales</taxon>
        <taxon>Thermomonosporaceae</taxon>
        <taxon>Actinomadura</taxon>
    </lineage>
</organism>
<accession>A0A6H9YIL3</accession>
<gene>
    <name evidence="2" type="ORF">F8566_44075</name>
</gene>
<protein>
    <submittedName>
        <fullName evidence="2">DUF4263 domain-containing protein</fullName>
    </submittedName>
</protein>
<dbReference type="AlphaFoldDB" id="A0A6H9YIL3"/>
<evidence type="ECO:0000259" key="1">
    <source>
        <dbReference type="Pfam" id="PF14082"/>
    </source>
</evidence>
<dbReference type="InterPro" id="IPR025359">
    <property type="entry name" value="SduA_C"/>
</dbReference>
<evidence type="ECO:0000313" key="3">
    <source>
        <dbReference type="Proteomes" id="UP000468735"/>
    </source>
</evidence>
<name>A0A6H9YIL3_9ACTN</name>
<reference evidence="2 3" key="1">
    <citation type="submission" date="2019-09" db="EMBL/GenBank/DDBJ databases">
        <title>Actinomadura physcomitrii sp. nov., a novel actinomycete isolated from moss [Physcomitrium sphaericum (Ludw) Fuernr].</title>
        <authorList>
            <person name="Zhuang X."/>
            <person name="Liu C."/>
        </authorList>
    </citation>
    <scope>NUCLEOTIDE SEQUENCE [LARGE SCALE GENOMIC DNA]</scope>
    <source>
        <strain evidence="2 3">HMC1</strain>
    </source>
</reference>
<feature type="domain" description="Shedu protein SduA C-terminal" evidence="1">
    <location>
        <begin position="284"/>
        <end position="440"/>
    </location>
</feature>
<dbReference type="Proteomes" id="UP000468735">
    <property type="component" value="Unassembled WGS sequence"/>
</dbReference>
<dbReference type="EMBL" id="WBMT01000028">
    <property type="protein sequence ID" value="KAB2340892.1"/>
    <property type="molecule type" value="Genomic_DNA"/>
</dbReference>